<dbReference type="KEGG" id="csci:HDCHBGLK_02018"/>
<dbReference type="Proteomes" id="UP000289664">
    <property type="component" value="Chromosome"/>
</dbReference>
<dbReference type="EMBL" id="CP036170">
    <property type="protein sequence ID" value="QBF74616.1"/>
    <property type="molecule type" value="Genomic_DNA"/>
</dbReference>
<protein>
    <submittedName>
        <fullName evidence="1">Uncharacterized protein</fullName>
    </submittedName>
</protein>
<proteinExistence type="predicted"/>
<organism evidence="1 2">
    <name type="scientific">Clostridium scindens (strain ATCC 35704 / DSM 5676 / VPI 13733 / 19)</name>
    <dbReference type="NCBI Taxonomy" id="411468"/>
    <lineage>
        <taxon>Bacteria</taxon>
        <taxon>Bacillati</taxon>
        <taxon>Bacillota</taxon>
        <taxon>Clostridia</taxon>
        <taxon>Lachnospirales</taxon>
        <taxon>Lachnospiraceae</taxon>
    </lineage>
</organism>
<evidence type="ECO:0000313" key="2">
    <source>
        <dbReference type="Proteomes" id="UP000289664"/>
    </source>
</evidence>
<sequence>MSKDVYCKIELPKVANGNWRMLHLQIGESCKAFARSAQERCSA</sequence>
<accession>A0A494WR76</accession>
<evidence type="ECO:0000313" key="1">
    <source>
        <dbReference type="EMBL" id="QBF74616.1"/>
    </source>
</evidence>
<keyword evidence="2" id="KW-1185">Reference proteome</keyword>
<dbReference type="AlphaFoldDB" id="A0A494WR76"/>
<name>A0A494WR76_CLOS5</name>
<gene>
    <name evidence="1" type="ORF">HDCHBGLK_02018</name>
</gene>
<reference evidence="1 2" key="1">
    <citation type="journal article" date="2019" name="Appl. Environ. Microbiol.">
        <title>Clostridium scindens ATCC 35704: integration of nutritional requirements, the complete genome sequence, and global transcriptional responses to bile acids.</title>
        <authorList>
            <person name="Devendran S."/>
            <person name="Shrestha R."/>
            <person name="Alves J.M.P."/>
            <person name="Wolf P.G."/>
            <person name="Ly L."/>
            <person name="Hernandez A.G."/>
            <person name="Mendez-Garcia C."/>
            <person name="Inboden A."/>
            <person name="Wiley J."/>
            <person name="Paul O."/>
            <person name="Allen A."/>
            <person name="Springer E."/>
            <person name="Wright C.L."/>
            <person name="Fields C.J."/>
            <person name="Daniel S.L."/>
            <person name="Ridlon J.M."/>
        </authorList>
    </citation>
    <scope>NUCLEOTIDE SEQUENCE [LARGE SCALE GENOMIC DNA]</scope>
    <source>
        <strain evidence="1 2">ATCC 35704</strain>
    </source>
</reference>